<dbReference type="PANTHER" id="PTHR22872">
    <property type="entry name" value="BTK-BINDING PROTEIN-RELATED"/>
    <property type="match status" value="1"/>
</dbReference>
<dbReference type="PROSITE" id="PS50088">
    <property type="entry name" value="ANK_REPEAT"/>
    <property type="match status" value="2"/>
</dbReference>
<dbReference type="CDD" id="cd18302">
    <property type="entry name" value="BTB2_POZ_IBtk"/>
    <property type="match status" value="1"/>
</dbReference>
<evidence type="ECO:0000313" key="14">
    <source>
        <dbReference type="Proteomes" id="UP000551758"/>
    </source>
</evidence>
<keyword evidence="5 9" id="KW-0040">ANK repeat</keyword>
<dbReference type="CDD" id="cd18301">
    <property type="entry name" value="BTB1_POZ_IBtk"/>
    <property type="match status" value="1"/>
</dbReference>
<dbReference type="GO" id="GO:0005654">
    <property type="term" value="C:nucleoplasm"/>
    <property type="evidence" value="ECO:0007669"/>
    <property type="project" value="TreeGrafter"/>
</dbReference>
<evidence type="ECO:0000256" key="3">
    <source>
        <dbReference type="ARBA" id="ARBA00022490"/>
    </source>
</evidence>
<dbReference type="PRINTS" id="PR00633">
    <property type="entry name" value="RCCNDNSATION"/>
</dbReference>
<evidence type="ECO:0000256" key="9">
    <source>
        <dbReference type="PROSITE-ProRule" id="PRU00023"/>
    </source>
</evidence>
<feature type="compositionally biased region" description="Polar residues" evidence="11">
    <location>
        <begin position="1024"/>
        <end position="1039"/>
    </location>
</feature>
<evidence type="ECO:0000256" key="4">
    <source>
        <dbReference type="ARBA" id="ARBA00022737"/>
    </source>
</evidence>
<evidence type="ECO:0000313" key="13">
    <source>
        <dbReference type="EMBL" id="KAF5915467.1"/>
    </source>
</evidence>
<evidence type="ECO:0000256" key="1">
    <source>
        <dbReference type="ARBA" id="ARBA00004170"/>
    </source>
</evidence>
<dbReference type="EMBL" id="JACDTQ010002862">
    <property type="protein sequence ID" value="KAF5915467.1"/>
    <property type="molecule type" value="Genomic_DNA"/>
</dbReference>
<dbReference type="SUPFAM" id="SSF54695">
    <property type="entry name" value="POZ domain"/>
    <property type="match status" value="2"/>
</dbReference>
<feature type="compositionally biased region" description="Basic residues" evidence="11">
    <location>
        <begin position="745"/>
        <end position="754"/>
    </location>
</feature>
<sequence>MKVLEGKRWTPEYRHRGHPCNYGYLKGSDILTDYSEEVNSIKTIRMNSSIPDCTSKCQSLKHALDVLSVVTKGSENQIKAFLSSHCYNAATIKDAFGRNALHLVSSCGKKGVLDWLIEKGVDLLVKDKESGWTALHRSIFYGHIDCVWSLLKHGVSLYIQDKEGLSALDLVMKDRPTHVVFKNTDPTDVYTWGDNTNFTLGHGSQNSKHHPELVDLFSRSGVYIKQVVLCKFHSVFLSQKGQVYTCGHGLGGRLGHGDEQTCLVPRLVEGLSGHNCSQVAAAKDHTVVLTEDGCVYTFGLNIFHQLGIIPPPSSCNVPRQMQAKYLKGRTIIGVAAGRFHTVLWTREAVYTMGLNGGQLGYLLDPNGEKCVTAPRQVSALHHKDITLSLVAASDGATVCVTTRGDIYLFADYQCKKMASKQLNLKKVLVSGGRMEYKVDPEHLKENGGQNICILAMDGAGRVFCWRSVSSSLKQCRWAYPRQVFISDIALNRNEILFVSQDGEGFRGKWFEEKRKSSEKKAEILSNLHNSSSDVSCVSDTNSVYERIRLEKLTFAHRAVSVSTDPSGCNFAILQSDPKTSLYEIPTVSSSSFFEEFGKLLRETDEMDSIHDVTFQVGSRIFPAHKYILAVRSDFFQKLFLSDGTTLDFTDVYRKDEDSAGCHLFVVEKVHPDLFEYLLQYIYTDTCDFLTHGFKPRINLNKKPEEYQGTPNSHLNKMNCHEDNQKSAFEVYKSNQAHTISEKQKSKPKSSKKGKSVGEDDPVKMLQNVAKKFGFSNLSSRLDGVRFENEKINIIDKKSGNKPKLNQKKCSFLCDVTMKSVDGKEFPCHKCVLCARLEYFRSMLSSSWIEASSCAALEMPIHSDILKVILDYLYTDEAVVIKESQNVDFVCSVLVVADQLLITRLKEICEVALTEKLTLKNAATLLEFAAVYNAEQLKLSCLQSLDVLSDGVLKDLSVFYRKMIPAMDRRVITPYQDGPDISYLEVEDGDIFLKEEVNVDQNYSENMLKKAKTKAKRKPRKRSDSSGGYNLSDIIQSPPSTGLLKSGKTTSVESLPELLTSDSEGSYAGVGSPRDLQSPDFTTGFHSDKIEGKVKPCANGTPTAYFREDLKPWEKSPILKISAPQPIPSNRIDNTSSSSWVAGYFSPVSPPVMDLRTIMQIEESRQKCGATPKTNLGKMISHGVKLSQKQRKMIAMTTKESNSGMNSVETVLTTPSKTPKPANAWYIFIILTNHLMRSYFLRRCVFLASALHSVSSKSFRDFSVEEKKSIIGHSSGDHVKKVCFKGTENSQTPKVVSLDSHHFITGLSQQFPSSSPWLHFFLARSLLLLHPGDFSYFYLHLAEKSYQCSTHGTPGPEGNHISDVPLLDNPNLSYLSIASAPSHFWCFSYNTDPNKILVLLFFVSHHVILPWLSSSLTAPSLVAPVTFASIVEEELQQEAALIRSREKPLALIQIEERAIQDLLVFYEAFGNPDEFVLVERTPQGPLAVPMWNKHGC</sequence>
<dbReference type="SUPFAM" id="SSF48403">
    <property type="entry name" value="Ankyrin repeat"/>
    <property type="match status" value="1"/>
</dbReference>
<feature type="region of interest" description="Disordered" evidence="11">
    <location>
        <begin position="1008"/>
        <end position="1093"/>
    </location>
</feature>
<keyword evidence="14" id="KW-1185">Reference proteome</keyword>
<keyword evidence="4" id="KW-0677">Repeat</keyword>
<evidence type="ECO:0000256" key="7">
    <source>
        <dbReference type="ARBA" id="ARBA00054263"/>
    </source>
</evidence>
<reference evidence="13 14" key="1">
    <citation type="journal article" date="2020" name="Mol. Biol. Evol.">
        <title>Interspecific Gene Flow and the Evolution of Specialization in Black and White Rhinoceros.</title>
        <authorList>
            <person name="Moodley Y."/>
            <person name="Westbury M.V."/>
            <person name="Russo I.M."/>
            <person name="Gopalakrishnan S."/>
            <person name="Rakotoarivelo A."/>
            <person name="Olsen R.A."/>
            <person name="Prost S."/>
            <person name="Tunstall T."/>
            <person name="Ryder O.A."/>
            <person name="Dalen L."/>
            <person name="Bruford M.W."/>
        </authorList>
    </citation>
    <scope>NUCLEOTIDE SEQUENCE [LARGE SCALE GENOMIC DNA]</scope>
    <source>
        <strain evidence="13">SBR-YM</strain>
        <tissue evidence="13">Skin</tissue>
    </source>
</reference>
<dbReference type="PROSITE" id="PS50012">
    <property type="entry name" value="RCC1_3"/>
    <property type="match status" value="3"/>
</dbReference>
<feature type="repeat" description="ANK" evidence="9">
    <location>
        <begin position="130"/>
        <end position="162"/>
    </location>
</feature>
<evidence type="ECO:0000256" key="8">
    <source>
        <dbReference type="ARBA" id="ARBA00072410"/>
    </source>
</evidence>
<evidence type="ECO:0000259" key="12">
    <source>
        <dbReference type="PROSITE" id="PS50097"/>
    </source>
</evidence>
<dbReference type="InterPro" id="IPR051625">
    <property type="entry name" value="Signaling_Regulatory_Domain"/>
</dbReference>
<gene>
    <name evidence="13" type="ORF">HPG69_014788</name>
</gene>
<dbReference type="Gene3D" id="3.30.710.10">
    <property type="entry name" value="Potassium Channel Kv1.1, Chain A"/>
    <property type="match status" value="2"/>
</dbReference>
<dbReference type="InterPro" id="IPR000408">
    <property type="entry name" value="Reg_chr_condens"/>
</dbReference>
<dbReference type="Gene3D" id="2.130.10.30">
    <property type="entry name" value="Regulator of chromosome condensation 1/beta-lactamase-inhibitor protein II"/>
    <property type="match status" value="1"/>
</dbReference>
<accession>A0A7J7EIH0</accession>
<dbReference type="Proteomes" id="UP000551758">
    <property type="component" value="Unassembled WGS sequence"/>
</dbReference>
<dbReference type="InterPro" id="IPR036770">
    <property type="entry name" value="Ankyrin_rpt-contain_sf"/>
</dbReference>
<feature type="region of interest" description="Disordered" evidence="11">
    <location>
        <begin position="736"/>
        <end position="760"/>
    </location>
</feature>
<feature type="repeat" description="RCC1" evidence="10">
    <location>
        <begin position="293"/>
        <end position="347"/>
    </location>
</feature>
<proteinExistence type="predicted"/>
<dbReference type="SUPFAM" id="SSF50985">
    <property type="entry name" value="RCC1/BLIP-II"/>
    <property type="match status" value="1"/>
</dbReference>
<feature type="repeat" description="RCC1" evidence="10">
    <location>
        <begin position="241"/>
        <end position="292"/>
    </location>
</feature>
<dbReference type="GO" id="GO:0030292">
    <property type="term" value="F:protein tyrosine kinase inhibitor activity"/>
    <property type="evidence" value="ECO:0007669"/>
    <property type="project" value="TreeGrafter"/>
</dbReference>
<keyword evidence="6" id="KW-0472">Membrane</keyword>
<feature type="compositionally biased region" description="Basic residues" evidence="11">
    <location>
        <begin position="1008"/>
        <end position="1020"/>
    </location>
</feature>
<dbReference type="FunFam" id="2.130.10.30:FF:000011">
    <property type="entry name" value="inhibitor of Bruton tyrosine kinase isoform X2"/>
    <property type="match status" value="1"/>
</dbReference>
<evidence type="ECO:0000256" key="5">
    <source>
        <dbReference type="ARBA" id="ARBA00023043"/>
    </source>
</evidence>
<feature type="domain" description="BTB" evidence="12">
    <location>
        <begin position="813"/>
        <end position="881"/>
    </location>
</feature>
<protein>
    <recommendedName>
        <fullName evidence="8">Inhibitor of Bruton tyrosine kinase</fullName>
    </recommendedName>
</protein>
<dbReference type="SMART" id="SM00225">
    <property type="entry name" value="BTB"/>
    <property type="match status" value="2"/>
</dbReference>
<organism evidence="13 14">
    <name type="scientific">Diceros bicornis minor</name>
    <name type="common">South-central black rhinoceros</name>
    <dbReference type="NCBI Taxonomy" id="77932"/>
    <lineage>
        <taxon>Eukaryota</taxon>
        <taxon>Metazoa</taxon>
        <taxon>Chordata</taxon>
        <taxon>Craniata</taxon>
        <taxon>Vertebrata</taxon>
        <taxon>Euteleostomi</taxon>
        <taxon>Mammalia</taxon>
        <taxon>Eutheria</taxon>
        <taxon>Laurasiatheria</taxon>
        <taxon>Perissodactyla</taxon>
        <taxon>Rhinocerotidae</taxon>
        <taxon>Diceros</taxon>
    </lineage>
</organism>
<dbReference type="CDD" id="cd18500">
    <property type="entry name" value="BACK_IBtk"/>
    <property type="match status" value="1"/>
</dbReference>
<feature type="repeat" description="RCC1" evidence="10">
    <location>
        <begin position="187"/>
        <end position="240"/>
    </location>
</feature>
<evidence type="ECO:0000256" key="2">
    <source>
        <dbReference type="ARBA" id="ARBA00004496"/>
    </source>
</evidence>
<dbReference type="Pfam" id="PF12796">
    <property type="entry name" value="Ank_2"/>
    <property type="match status" value="1"/>
</dbReference>
<dbReference type="FunFam" id="1.25.40.20:FF:000090">
    <property type="entry name" value="inhibitor of Bruton tyrosine kinase isoform X1"/>
    <property type="match status" value="1"/>
</dbReference>
<dbReference type="Pfam" id="PF00415">
    <property type="entry name" value="RCC1"/>
    <property type="match status" value="3"/>
</dbReference>
<dbReference type="Pfam" id="PF00651">
    <property type="entry name" value="BTB"/>
    <property type="match status" value="2"/>
</dbReference>
<evidence type="ECO:0000256" key="6">
    <source>
        <dbReference type="ARBA" id="ARBA00023136"/>
    </source>
</evidence>
<dbReference type="GO" id="GO:0016020">
    <property type="term" value="C:membrane"/>
    <property type="evidence" value="ECO:0007669"/>
    <property type="project" value="UniProtKB-SubCell"/>
</dbReference>
<dbReference type="PROSITE" id="PS50097">
    <property type="entry name" value="BTB"/>
    <property type="match status" value="2"/>
</dbReference>
<dbReference type="GO" id="GO:0019901">
    <property type="term" value="F:protein kinase binding"/>
    <property type="evidence" value="ECO:0007669"/>
    <property type="project" value="TreeGrafter"/>
</dbReference>
<keyword evidence="3" id="KW-0963">Cytoplasm</keyword>
<dbReference type="Gene3D" id="1.25.40.20">
    <property type="entry name" value="Ankyrin repeat-containing domain"/>
    <property type="match status" value="1"/>
</dbReference>
<evidence type="ECO:0000256" key="10">
    <source>
        <dbReference type="PROSITE-ProRule" id="PRU00235"/>
    </source>
</evidence>
<dbReference type="InterPro" id="IPR009091">
    <property type="entry name" value="RCC1/BLIP-II"/>
</dbReference>
<comment type="subcellular location">
    <subcellularLocation>
        <location evidence="2">Cytoplasm</location>
    </subcellularLocation>
    <subcellularLocation>
        <location evidence="1">Membrane</location>
        <topology evidence="1">Peripheral membrane protein</topology>
    </subcellularLocation>
</comment>
<dbReference type="PROSITE" id="PS50297">
    <property type="entry name" value="ANK_REP_REGION"/>
    <property type="match status" value="2"/>
</dbReference>
<dbReference type="InterPro" id="IPR002110">
    <property type="entry name" value="Ankyrin_rpt"/>
</dbReference>
<dbReference type="InterPro" id="IPR000210">
    <property type="entry name" value="BTB/POZ_dom"/>
</dbReference>
<feature type="repeat" description="ANK" evidence="9">
    <location>
        <begin position="96"/>
        <end position="128"/>
    </location>
</feature>
<feature type="domain" description="BTB" evidence="12">
    <location>
        <begin position="610"/>
        <end position="690"/>
    </location>
</feature>
<dbReference type="PANTHER" id="PTHR22872:SF2">
    <property type="entry name" value="INHIBITOR OF BRUTON TYROSINE KINASE"/>
    <property type="match status" value="1"/>
</dbReference>
<dbReference type="GO" id="GO:0005737">
    <property type="term" value="C:cytoplasm"/>
    <property type="evidence" value="ECO:0007669"/>
    <property type="project" value="UniProtKB-SubCell"/>
</dbReference>
<comment type="function">
    <text evidence="7">Acts as an inhibitor of BTK tyrosine kinase activity, thereby playing a role in B-cell development. Down-regulates BTK kinase activity, leading to interference with BTK-mediated calcium mobilization and NF-kappa-B-driven transcription.</text>
</comment>
<evidence type="ECO:0000256" key="11">
    <source>
        <dbReference type="SAM" id="MobiDB-lite"/>
    </source>
</evidence>
<name>A0A7J7EIH0_DICBM</name>
<comment type="caution">
    <text evidence="13">The sequence shown here is derived from an EMBL/GenBank/DDBJ whole genome shotgun (WGS) entry which is preliminary data.</text>
</comment>
<dbReference type="InterPro" id="IPR011333">
    <property type="entry name" value="SKP1/BTB/POZ_sf"/>
</dbReference>
<dbReference type="FunFam" id="3.30.710.10:FF:000105">
    <property type="entry name" value="inhibitor of Bruton tyrosine kinase isoform X1"/>
    <property type="match status" value="1"/>
</dbReference>
<dbReference type="SMART" id="SM00248">
    <property type="entry name" value="ANK"/>
    <property type="match status" value="2"/>
</dbReference>